<accession>A0AAE8N4I5</accession>
<organism evidence="3 4">
    <name type="scientific">Cephalotrichum gorgonifer</name>
    <dbReference type="NCBI Taxonomy" id="2041049"/>
    <lineage>
        <taxon>Eukaryota</taxon>
        <taxon>Fungi</taxon>
        <taxon>Dikarya</taxon>
        <taxon>Ascomycota</taxon>
        <taxon>Pezizomycotina</taxon>
        <taxon>Sordariomycetes</taxon>
        <taxon>Hypocreomycetidae</taxon>
        <taxon>Microascales</taxon>
        <taxon>Microascaceae</taxon>
        <taxon>Cephalotrichum</taxon>
    </lineage>
</organism>
<protein>
    <submittedName>
        <fullName evidence="3">Uncharacterized protein</fullName>
    </submittedName>
</protein>
<feature type="transmembrane region" description="Helical" evidence="2">
    <location>
        <begin position="242"/>
        <end position="260"/>
    </location>
</feature>
<feature type="region of interest" description="Disordered" evidence="1">
    <location>
        <begin position="507"/>
        <end position="538"/>
    </location>
</feature>
<evidence type="ECO:0000313" key="4">
    <source>
        <dbReference type="Proteomes" id="UP001187682"/>
    </source>
</evidence>
<sequence length="538" mass="58909">MSDEIDDDTNGPWFPEKKLEWRLDVVTLLAVIGEASMTEHAQAITASALILPAPQAFLSATRPQRMPETKATVTGVESGVALDSIGFFASILVPIDLPAYNFQVWNIRLSENRKTGGGRADGSSAPATFLGRLKGWFGSDTGAQESDVEMGGLKGPEATSAETSSSSTSREGEDGPVVARGIRRQNTLKAKVANALVSGGRSKRPAIPAQLASPLHLLTLLSFVNSVIILICAILWRDGTAILSIALISLTSSIIGYASWWEPRLMSVQGDSKNLPDGDIMIRTREGAFIYIKCKEDVARELFSGTEECKYHLEGPSRNLFMAVGTVLLMLAVVLLGNCKWNSQIFIGASYIVLNGLYWGMGMLPKKYFWDLSRYEVINETQADTIDAHKRTKSSPQKSPADRSLTTRLSKVSVSRIGTIIARDGGKAQIPKRPETPIDPDSRACFTRTLWYAIRESKSSAWVTKSGAAPNTSVWKQWLNEAEREAKAENRGWKAVARKDELIKEQAERKRAQAEKEAREKEAREKEKAMASASATAD</sequence>
<feature type="compositionally biased region" description="Basic and acidic residues" evidence="1">
    <location>
        <begin position="507"/>
        <end position="529"/>
    </location>
</feature>
<evidence type="ECO:0000313" key="3">
    <source>
        <dbReference type="EMBL" id="SPO04928.1"/>
    </source>
</evidence>
<name>A0AAE8N4I5_9PEZI</name>
<keyword evidence="2" id="KW-0472">Membrane</keyword>
<feature type="region of interest" description="Disordered" evidence="1">
    <location>
        <begin position="142"/>
        <end position="175"/>
    </location>
</feature>
<evidence type="ECO:0000256" key="1">
    <source>
        <dbReference type="SAM" id="MobiDB-lite"/>
    </source>
</evidence>
<comment type="caution">
    <text evidence="3">The sequence shown here is derived from an EMBL/GenBank/DDBJ whole genome shotgun (WGS) entry which is preliminary data.</text>
</comment>
<keyword evidence="2" id="KW-0812">Transmembrane</keyword>
<proteinExistence type="predicted"/>
<evidence type="ECO:0000256" key="2">
    <source>
        <dbReference type="SAM" id="Phobius"/>
    </source>
</evidence>
<dbReference type="Proteomes" id="UP001187682">
    <property type="component" value="Unassembled WGS sequence"/>
</dbReference>
<dbReference type="EMBL" id="ONZQ02000011">
    <property type="protein sequence ID" value="SPO04928.1"/>
    <property type="molecule type" value="Genomic_DNA"/>
</dbReference>
<keyword evidence="4" id="KW-1185">Reference proteome</keyword>
<keyword evidence="2" id="KW-1133">Transmembrane helix</keyword>
<gene>
    <name evidence="3" type="ORF">DNG_07613</name>
</gene>
<feature type="transmembrane region" description="Helical" evidence="2">
    <location>
        <begin position="343"/>
        <end position="364"/>
    </location>
</feature>
<reference evidence="3" key="1">
    <citation type="submission" date="2018-03" db="EMBL/GenBank/DDBJ databases">
        <authorList>
            <person name="Guldener U."/>
        </authorList>
    </citation>
    <scope>NUCLEOTIDE SEQUENCE</scope>
</reference>
<feature type="transmembrane region" description="Helical" evidence="2">
    <location>
        <begin position="320"/>
        <end position="337"/>
    </location>
</feature>
<feature type="transmembrane region" description="Helical" evidence="2">
    <location>
        <begin position="211"/>
        <end position="236"/>
    </location>
</feature>
<feature type="compositionally biased region" description="Low complexity" evidence="1">
    <location>
        <begin position="157"/>
        <end position="169"/>
    </location>
</feature>
<dbReference type="AlphaFoldDB" id="A0AAE8N4I5"/>